<feature type="domain" description="ParB-like N-terminal" evidence="1">
    <location>
        <begin position="11"/>
        <end position="94"/>
    </location>
</feature>
<accession>A0A411CQK4</accession>
<dbReference type="SUPFAM" id="SSF110849">
    <property type="entry name" value="ParB/Sulfiredoxin"/>
    <property type="match status" value="1"/>
</dbReference>
<gene>
    <name evidence="2" type="primary">86</name>
    <name evidence="2" type="ORF">SEA_SONALI_86</name>
</gene>
<dbReference type="EMBL" id="MK411746">
    <property type="protein sequence ID" value="QAY16198.1"/>
    <property type="molecule type" value="Genomic_DNA"/>
</dbReference>
<evidence type="ECO:0000313" key="2">
    <source>
        <dbReference type="EMBL" id="QAY16198.1"/>
    </source>
</evidence>
<reference evidence="2 3" key="1">
    <citation type="submission" date="2019-01" db="EMBL/GenBank/DDBJ databases">
        <authorList>
            <person name="Adair T.L."/>
            <person name="Lucas L.G."/>
            <person name="Young A.M."/>
            <person name="Antrich S.C."/>
            <person name="Baird A.G."/>
            <person name="Dunn E.L."/>
            <person name="Fernandes B.I."/>
            <person name="Fraley E.G."/>
            <person name="Ghanem A.X."/>
            <person name="Gilbert M.G."/>
            <person name="Morris T.B."/>
            <person name="Nortch B.D."/>
            <person name="Overcash M.E."/>
            <person name="Pavleszek K.E."/>
            <person name="Pellegrini L.I.O."/>
            <person name="Pham L.T."/>
            <person name="Rule L.S."/>
            <person name="Schultz E.M."/>
            <person name="Smith J."/>
            <person name="Thong B.J."/>
            <person name="Turner H.A."/>
            <person name="Walker G."/>
            <person name="Whitaker Z.J."/>
            <person name="Wilsey R.N."/>
            <person name="Yanney R.L."/>
            <person name="Klyczek K."/>
            <person name="Garlena R.A."/>
            <person name="Russell D.A."/>
            <person name="Pope W.H."/>
            <person name="Jacobs-Sera D."/>
            <person name="Hatfull G.F."/>
        </authorList>
    </citation>
    <scope>NUCLEOTIDE SEQUENCE [LARGE SCALE GENOMIC DNA]</scope>
</reference>
<organism evidence="2 3">
    <name type="scientific">Arthrobacter phage Sonali</name>
    <dbReference type="NCBI Taxonomy" id="2510495"/>
    <lineage>
        <taxon>Viruses</taxon>
        <taxon>Duplodnaviria</taxon>
        <taxon>Heunggongvirae</taxon>
        <taxon>Uroviricota</taxon>
        <taxon>Caudoviricetes</taxon>
        <taxon>Sonalivirus</taxon>
        <taxon>Sonalivirus sonali</taxon>
    </lineage>
</organism>
<dbReference type="InterPro" id="IPR036086">
    <property type="entry name" value="ParB/Sulfiredoxin_sf"/>
</dbReference>
<dbReference type="Pfam" id="PF02195">
    <property type="entry name" value="ParB_N"/>
    <property type="match status" value="1"/>
</dbReference>
<dbReference type="InterPro" id="IPR003115">
    <property type="entry name" value="ParB_N"/>
</dbReference>
<dbReference type="KEGG" id="vg:55011177"/>
<dbReference type="SMART" id="SM00470">
    <property type="entry name" value="ParB"/>
    <property type="match status" value="1"/>
</dbReference>
<dbReference type="GeneID" id="55011177"/>
<evidence type="ECO:0000259" key="1">
    <source>
        <dbReference type="SMART" id="SM00470"/>
    </source>
</evidence>
<sequence>MSKVDHQLAVEYVPIANLSTYPGNARLGDVDAITESMDENGIFAPIVVQRSTGYVIDGNHRYLAMQERGDELAPVIYVEVDDERAKRIVLAANRTNDLATYDEQLLVELLQDLPDLSGTGYSDDDLSDLLDAIKPPDSLEDLEDEFGEPEETDLWPKVIVQVPHDVKALWEAAMGADDLNHLPEHERLRTILQRAAQ</sequence>
<name>A0A411CQK4_9CAUD</name>
<dbReference type="RefSeq" id="YP_009819759.1">
    <property type="nucleotide sequence ID" value="NC_048152.1"/>
</dbReference>
<dbReference type="Proteomes" id="UP000289206">
    <property type="component" value="Segment"/>
</dbReference>
<dbReference type="Gene3D" id="3.90.1530.10">
    <property type="entry name" value="Conserved hypothetical protein from pyrococcus furiosus pfu- 392566-001, ParB domain"/>
    <property type="match status" value="1"/>
</dbReference>
<proteinExistence type="predicted"/>
<evidence type="ECO:0000313" key="3">
    <source>
        <dbReference type="Proteomes" id="UP000289206"/>
    </source>
</evidence>
<keyword evidence="3" id="KW-1185">Reference proteome</keyword>
<protein>
    <submittedName>
        <fullName evidence="2">ParB-like nuclease domain</fullName>
    </submittedName>
</protein>